<evidence type="ECO:0000313" key="6">
    <source>
        <dbReference type="Proteomes" id="UP001293593"/>
    </source>
</evidence>
<reference evidence="5" key="1">
    <citation type="submission" date="2023-10" db="EMBL/GenBank/DDBJ databases">
        <title>Chromosome-level genome of the transformable northern wattle, Acacia crassicarpa.</title>
        <authorList>
            <person name="Massaro I."/>
            <person name="Sinha N.R."/>
            <person name="Poethig S."/>
            <person name="Leichty A.R."/>
        </authorList>
    </citation>
    <scope>NUCLEOTIDE SEQUENCE</scope>
    <source>
        <strain evidence="5">Acra3RX</strain>
        <tissue evidence="5">Leaf</tissue>
    </source>
</reference>
<feature type="compositionally biased region" description="Basic and acidic residues" evidence="3">
    <location>
        <begin position="506"/>
        <end position="521"/>
    </location>
</feature>
<evidence type="ECO:0000313" key="5">
    <source>
        <dbReference type="EMBL" id="KAK4282182.1"/>
    </source>
</evidence>
<proteinExistence type="predicted"/>
<dbReference type="Proteomes" id="UP001293593">
    <property type="component" value="Unassembled WGS sequence"/>
</dbReference>
<organism evidence="5 6">
    <name type="scientific">Acacia crassicarpa</name>
    <name type="common">northern wattle</name>
    <dbReference type="NCBI Taxonomy" id="499986"/>
    <lineage>
        <taxon>Eukaryota</taxon>
        <taxon>Viridiplantae</taxon>
        <taxon>Streptophyta</taxon>
        <taxon>Embryophyta</taxon>
        <taxon>Tracheophyta</taxon>
        <taxon>Spermatophyta</taxon>
        <taxon>Magnoliopsida</taxon>
        <taxon>eudicotyledons</taxon>
        <taxon>Gunneridae</taxon>
        <taxon>Pentapetalae</taxon>
        <taxon>rosids</taxon>
        <taxon>fabids</taxon>
        <taxon>Fabales</taxon>
        <taxon>Fabaceae</taxon>
        <taxon>Caesalpinioideae</taxon>
        <taxon>mimosoid clade</taxon>
        <taxon>Acacieae</taxon>
        <taxon>Acacia</taxon>
    </lineage>
</organism>
<name>A0AAE1TEA3_9FABA</name>
<dbReference type="PANTHER" id="PTHR13052">
    <property type="entry name" value="NFRKB-RELATED"/>
    <property type="match status" value="1"/>
</dbReference>
<feature type="compositionally biased region" description="Polar residues" evidence="3">
    <location>
        <begin position="492"/>
        <end position="503"/>
    </location>
</feature>
<dbReference type="GO" id="GO:0031011">
    <property type="term" value="C:Ino80 complex"/>
    <property type="evidence" value="ECO:0007669"/>
    <property type="project" value="InterPro"/>
</dbReference>
<feature type="compositionally biased region" description="Basic and acidic residues" evidence="3">
    <location>
        <begin position="449"/>
        <end position="469"/>
    </location>
</feature>
<evidence type="ECO:0000256" key="3">
    <source>
        <dbReference type="SAM" id="MobiDB-lite"/>
    </source>
</evidence>
<dbReference type="EMBL" id="JAWXYG010000002">
    <property type="protein sequence ID" value="KAK4282182.1"/>
    <property type="molecule type" value="Genomic_DNA"/>
</dbReference>
<protein>
    <recommendedName>
        <fullName evidence="4">DEUBAD domain-containing protein</fullName>
    </recommendedName>
</protein>
<dbReference type="InterPro" id="IPR024867">
    <property type="entry name" value="NFRKB"/>
</dbReference>
<dbReference type="InterPro" id="IPR044867">
    <property type="entry name" value="DEUBAD_dom"/>
</dbReference>
<gene>
    <name evidence="5" type="ORF">QN277_013589</name>
</gene>
<sequence>MAADQRRKRLSGANIVGYGSREQDRHKRRNLGMVQNDLNMKSHISVEWDANQKRVVAKREQIGISWRQTKPLVNSIHSGHNILADVFPLPEEIFDLDNLNKVLSYEVWNTHLSDDERSLLMNFLPRGLEPHQVVQELLAGDNFHFGNPFLKWGSSLCSGDLHPDMIVAREKHLKSDKKAYFAELHNYHHDMVGYLKKLKEKWEHSQDPEKEIVPKTWRSKNVEKRMPLNVYESRVYNHDENVTASSESGSWAAEEKTFSSDNQISLVRKGDKLQKRVAEKGSVKGKPRNLNVSSDDMLNERARPMKGEKQLKRNTYSTESNKYMSCIKISKKQHELVKSMKQTGKSIQSRSLNRVLGNLDNIHVQSYEVFVKEEQKKLHEHWLQLVKEDLPVAYGNWTERNKQRNDVISSLVVEIKDKPKKLLLEDEHGVSSGSKLQVQEEDGSDDDQSISKDSEESISKSSKDSEESISRLPENQSPAHNSYQGSDGELISTPSDSENNLVLSKTGDDLQKETEYSREDMNAQDDPVGETPFSSGGGDVWQAPEMPHSYYDSAPPQEYTGSDCAPPHEYTASGMSLANTQVKEEQQTHLIDLESDLRQEEETSKKLHRQSGDGSFSYPNQDRSDLLQSLFKGEGVLSYHQEQKGAGLDFLNSNNVMIGDGQFSGHFKEPPLPTSFTLNQVHQRSSEVYMPENISGNIYSDGGSRYMIPRQDPLSAVNVSDWAGNAPRLSAPPQSHLNTGEFIGQHWFPADHQVRGAWSGSDGSSLSIQSLGTGGNSDQSLFSVLSQCNQLRAANPYDPVRHTDQFITTRSFGAVDASTPRLNAAVPQTSHPLDYLSGREAHSSLMPDDSAWMNLPHQNPALLDQMGKPYLRSWNR</sequence>
<dbReference type="PANTHER" id="PTHR13052:SF2">
    <property type="entry name" value="NUCLEAR FACTOR KAPPA-B-BINDING PROTEIN"/>
    <property type="match status" value="1"/>
</dbReference>
<feature type="compositionally biased region" description="Acidic residues" evidence="3">
    <location>
        <begin position="439"/>
        <end position="448"/>
    </location>
</feature>
<feature type="compositionally biased region" description="Basic and acidic residues" evidence="3">
    <location>
        <begin position="595"/>
        <end position="605"/>
    </location>
</feature>
<keyword evidence="6" id="KW-1185">Reference proteome</keyword>
<evidence type="ECO:0000256" key="1">
    <source>
        <dbReference type="ARBA" id="ARBA00004123"/>
    </source>
</evidence>
<evidence type="ECO:0000259" key="4">
    <source>
        <dbReference type="PROSITE" id="PS51916"/>
    </source>
</evidence>
<keyword evidence="2" id="KW-0539">Nucleus</keyword>
<evidence type="ECO:0000256" key="2">
    <source>
        <dbReference type="ARBA" id="ARBA00023242"/>
    </source>
</evidence>
<feature type="domain" description="DEUBAD" evidence="4">
    <location>
        <begin position="90"/>
        <end position="201"/>
    </location>
</feature>
<comment type="caution">
    <text evidence="5">The sequence shown here is derived from an EMBL/GenBank/DDBJ whole genome shotgun (WGS) entry which is preliminary data.</text>
</comment>
<dbReference type="PROSITE" id="PS51916">
    <property type="entry name" value="DEUBAD"/>
    <property type="match status" value="1"/>
</dbReference>
<feature type="region of interest" description="Disordered" evidence="3">
    <location>
        <begin position="595"/>
        <end position="621"/>
    </location>
</feature>
<feature type="compositionally biased region" description="Polar residues" evidence="3">
    <location>
        <begin position="473"/>
        <end position="485"/>
    </location>
</feature>
<dbReference type="AlphaFoldDB" id="A0AAE1TEA3"/>
<dbReference type="CDD" id="cd21865">
    <property type="entry name" value="DEUBAD_NFRKB"/>
    <property type="match status" value="1"/>
</dbReference>
<feature type="region of interest" description="Disordered" evidence="3">
    <location>
        <begin position="424"/>
        <end position="572"/>
    </location>
</feature>
<accession>A0AAE1TEA3</accession>
<comment type="subcellular location">
    <subcellularLocation>
        <location evidence="1">Nucleus</location>
    </subcellularLocation>
</comment>
<feature type="compositionally biased region" description="Polar residues" evidence="3">
    <location>
        <begin position="612"/>
        <end position="621"/>
    </location>
</feature>